<protein>
    <submittedName>
        <fullName evidence="1">Uncharacterized protein</fullName>
    </submittedName>
</protein>
<sequence>MKNTKNTIFSKKAINDKLDKALNSVSYEKHKDRDGLYYFLRHLVQRSYESDMVAVALGKKLVPDKTENEELGDKHRDIFNLINQIQSDVSARGKTPVELDKGNGLDTRRT</sequence>
<accession>A0A6M3J7M1</accession>
<gene>
    <name evidence="2" type="ORF">MM415A00259_0065</name>
    <name evidence="1" type="ORF">MM415B00452_0003</name>
</gene>
<dbReference type="EMBL" id="MT141529">
    <property type="protein sequence ID" value="QJA64902.1"/>
    <property type="molecule type" value="Genomic_DNA"/>
</dbReference>
<reference evidence="1" key="1">
    <citation type="submission" date="2020-03" db="EMBL/GenBank/DDBJ databases">
        <title>The deep terrestrial virosphere.</title>
        <authorList>
            <person name="Holmfeldt K."/>
            <person name="Nilsson E."/>
            <person name="Simone D."/>
            <person name="Lopez-Fernandez M."/>
            <person name="Wu X."/>
            <person name="de Brujin I."/>
            <person name="Lundin D."/>
            <person name="Andersson A."/>
            <person name="Bertilsson S."/>
            <person name="Dopson M."/>
        </authorList>
    </citation>
    <scope>NUCLEOTIDE SEQUENCE</scope>
    <source>
        <strain evidence="2">MM415A00259</strain>
        <strain evidence="1">MM415B00452</strain>
    </source>
</reference>
<evidence type="ECO:0000313" key="1">
    <source>
        <dbReference type="EMBL" id="QJA64902.1"/>
    </source>
</evidence>
<dbReference type="AlphaFoldDB" id="A0A6M3J7M1"/>
<name>A0A6M3J7M1_9ZZZZ</name>
<proteinExistence type="predicted"/>
<evidence type="ECO:0000313" key="2">
    <source>
        <dbReference type="EMBL" id="QJA83740.1"/>
    </source>
</evidence>
<dbReference type="EMBL" id="MT142516">
    <property type="protein sequence ID" value="QJA83740.1"/>
    <property type="molecule type" value="Genomic_DNA"/>
</dbReference>
<organism evidence="1">
    <name type="scientific">viral metagenome</name>
    <dbReference type="NCBI Taxonomy" id="1070528"/>
    <lineage>
        <taxon>unclassified sequences</taxon>
        <taxon>metagenomes</taxon>
        <taxon>organismal metagenomes</taxon>
    </lineage>
</organism>